<accession>A0A0H5QEM7</accession>
<proteinExistence type="predicted"/>
<sequence>QIVNGKALGDLSAELWQAQCRQLDPLELASVKTISTSNLLGSFNASSQLNANQIWNVVFNSSAPSQSSVQLTKIDIASKTAESDSIHYCFEDQFVQLGYINQSDGFYCPVTESLCGSTIAAGGTFQGDSLNIYSASDHSWTILGNNFVVIWRSTMYTSGLGVVFEFSEISQAQYPSGDHLITVRGESVHIDLRQDFHQLPDLLSKGSQVAWLFIAPQTYQEVAIFQVNISRISIDVGSSDWCRETMDGVHVYKTLDGVVWSDDTRFCGVPSTINNYTYMDDWGNVYPESSPIIIDSGSDQILIVFESISHLANQSSFVCDIDLVLPKVTAKAYSIPDVTVRQNSSVIIPMPADQFDNCNLCDFENFHWNITQVGGSLIPSFMSLIGSNLHINPSILDPPGRIQCSFQACNEYNLCAEIVGSIVVIKLDIPDTSSTIECDNSTIIIYDMINPISCRFIPRLRSNPIYVSMESIAIKVSGSGYLVELNSGSDKVFSTLVQFEYFPSRNGGIGVIKEQTTNQSWTVSALKVPDSTTLIACNYSVISPGQGFLCRITPKNSKRTILFHNQPGIQYLDVSIKPFVPSVNIARIPEQSASGFDVVITGITEPDDYTLEAVLRNEVGNTSNITSIHNAIIHVVEKPDISSTINCYDKQMQPISLISLGKSVSCQIFARSNTSAMSARASQFRIQTEGTGSVSVSNISGNQAGKIISFHLTAVNTGNATIILFVNGTRSPSNSTLTIIEPPFATKLLCSNVVRLGSSTTCYIRSRNSRGFVQSVIGSAFTLSSTSRSSRITSFETNAG</sequence>
<organism evidence="1">
    <name type="scientific">Spongospora subterranea</name>
    <dbReference type="NCBI Taxonomy" id="70186"/>
    <lineage>
        <taxon>Eukaryota</taxon>
        <taxon>Sar</taxon>
        <taxon>Rhizaria</taxon>
        <taxon>Endomyxa</taxon>
        <taxon>Phytomyxea</taxon>
        <taxon>Plasmodiophorida</taxon>
        <taxon>Plasmodiophoridae</taxon>
        <taxon>Spongospora</taxon>
    </lineage>
</organism>
<feature type="non-terminal residue" evidence="1">
    <location>
        <position position="1"/>
    </location>
</feature>
<dbReference type="AlphaFoldDB" id="A0A0H5QEM7"/>
<feature type="non-terminal residue" evidence="1">
    <location>
        <position position="800"/>
    </location>
</feature>
<protein>
    <submittedName>
        <fullName evidence="1">Uncharacterized protein</fullName>
    </submittedName>
</protein>
<name>A0A0H5QEM7_9EUKA</name>
<dbReference type="EMBL" id="HACM01000056">
    <property type="protein sequence ID" value="CRZ00498.1"/>
    <property type="molecule type" value="Transcribed_RNA"/>
</dbReference>
<reference evidence="1" key="1">
    <citation type="submission" date="2015-04" db="EMBL/GenBank/DDBJ databases">
        <title>The genome sequence of the plant pathogenic Rhizarian Plasmodiophora brassicae reveals insights in its biotrophic life cycle and the origin of chitin synthesis.</title>
        <authorList>
            <person name="Schwelm A."/>
            <person name="Fogelqvist J."/>
            <person name="Knaust A."/>
            <person name="Julke S."/>
            <person name="Lilja T."/>
            <person name="Dhandapani V."/>
            <person name="Bonilla-Rosso G."/>
            <person name="Karlsson M."/>
            <person name="Shevchenko A."/>
            <person name="Choi S.R."/>
            <person name="Kim H.G."/>
            <person name="Park J.Y."/>
            <person name="Lim Y.P."/>
            <person name="Ludwig-Muller J."/>
            <person name="Dixelius C."/>
        </authorList>
    </citation>
    <scope>NUCLEOTIDE SEQUENCE</scope>
    <source>
        <tissue evidence="1">Potato root galls</tissue>
    </source>
</reference>
<evidence type="ECO:0000313" key="1">
    <source>
        <dbReference type="EMBL" id="CRZ00498.1"/>
    </source>
</evidence>